<dbReference type="InterPro" id="IPR029046">
    <property type="entry name" value="LolA/LolB/LppX"/>
</dbReference>
<evidence type="ECO:0000256" key="1">
    <source>
        <dbReference type="ARBA" id="ARBA00004196"/>
    </source>
</evidence>
<dbReference type="Pfam" id="PF07161">
    <property type="entry name" value="LppX_LprAFG"/>
    <property type="match status" value="1"/>
</dbReference>
<dbReference type="Gene3D" id="2.50.20.20">
    <property type="match status" value="1"/>
</dbReference>
<evidence type="ECO:0000313" key="6">
    <source>
        <dbReference type="Proteomes" id="UP001501578"/>
    </source>
</evidence>
<dbReference type="SUPFAM" id="SSF89392">
    <property type="entry name" value="Prokaryotic lipoproteins and lipoprotein localization factors"/>
    <property type="match status" value="1"/>
</dbReference>
<gene>
    <name evidence="5" type="ORF">GCM10009560_24680</name>
</gene>
<comment type="caution">
    <text evidence="5">The sequence shown here is derived from an EMBL/GenBank/DDBJ whole genome shotgun (WGS) entry which is preliminary data.</text>
</comment>
<sequence length="216" mass="22339">MVRKLLIVLAVAALSACSSGGGSGAALPSGPDLMKQSAEAMRKVTSAAFSITTEGKPKVQVRKAEGKLTSRGDAEGTISIEVLGTLQEITFAIVGETVHFKGPTGGFQKMSKQELAQIYDPSLILSPADGIAKLLTTATDPKVEGTEGEDYTVSASLSGEVIGRLVPGVTQGVNGRLWIDRNSQRLSKVSLGLQDGSVIVAVDEYDAPVTITPPAG</sequence>
<dbReference type="InterPro" id="IPR009830">
    <property type="entry name" value="LppX/LprAFG"/>
</dbReference>
<comment type="similarity">
    <text evidence="2">Belongs to the LppX/LprAFG lipoprotein family.</text>
</comment>
<accession>A0ABN1P8U2</accession>
<keyword evidence="3" id="KW-1003">Cell membrane</keyword>
<proteinExistence type="inferred from homology"/>
<keyword evidence="3" id="KW-0472">Membrane</keyword>
<evidence type="ECO:0000313" key="5">
    <source>
        <dbReference type="EMBL" id="GAA0924245.1"/>
    </source>
</evidence>
<evidence type="ECO:0000256" key="3">
    <source>
        <dbReference type="ARBA" id="ARBA00022475"/>
    </source>
</evidence>
<evidence type="ECO:0000256" key="4">
    <source>
        <dbReference type="SAM" id="SignalP"/>
    </source>
</evidence>
<dbReference type="RefSeq" id="WP_343949931.1">
    <property type="nucleotide sequence ID" value="NZ_BAAAHQ010000010.1"/>
</dbReference>
<evidence type="ECO:0000256" key="2">
    <source>
        <dbReference type="ARBA" id="ARBA00009194"/>
    </source>
</evidence>
<comment type="subcellular location">
    <subcellularLocation>
        <location evidence="1">Cell envelope</location>
    </subcellularLocation>
</comment>
<dbReference type="EMBL" id="BAAAHQ010000010">
    <property type="protein sequence ID" value="GAA0924245.1"/>
    <property type="molecule type" value="Genomic_DNA"/>
</dbReference>
<dbReference type="CDD" id="cd16334">
    <property type="entry name" value="LppX-like"/>
    <property type="match status" value="1"/>
</dbReference>
<evidence type="ECO:0008006" key="7">
    <source>
        <dbReference type="Google" id="ProtNLM"/>
    </source>
</evidence>
<keyword evidence="6" id="KW-1185">Reference proteome</keyword>
<organism evidence="5 6">
    <name type="scientific">Nonomuraea longicatena</name>
    <dbReference type="NCBI Taxonomy" id="83682"/>
    <lineage>
        <taxon>Bacteria</taxon>
        <taxon>Bacillati</taxon>
        <taxon>Actinomycetota</taxon>
        <taxon>Actinomycetes</taxon>
        <taxon>Streptosporangiales</taxon>
        <taxon>Streptosporangiaceae</taxon>
        <taxon>Nonomuraea</taxon>
    </lineage>
</organism>
<protein>
    <recommendedName>
        <fullName evidence="7">Lipoprotein</fullName>
    </recommendedName>
</protein>
<feature type="chain" id="PRO_5046844455" description="Lipoprotein" evidence="4">
    <location>
        <begin position="21"/>
        <end position="216"/>
    </location>
</feature>
<dbReference type="Proteomes" id="UP001501578">
    <property type="component" value="Unassembled WGS sequence"/>
</dbReference>
<keyword evidence="4" id="KW-0732">Signal</keyword>
<feature type="signal peptide" evidence="4">
    <location>
        <begin position="1"/>
        <end position="20"/>
    </location>
</feature>
<name>A0ABN1P8U2_9ACTN</name>
<reference evidence="5 6" key="1">
    <citation type="journal article" date="2019" name="Int. J. Syst. Evol. Microbiol.">
        <title>The Global Catalogue of Microorganisms (GCM) 10K type strain sequencing project: providing services to taxonomists for standard genome sequencing and annotation.</title>
        <authorList>
            <consortium name="The Broad Institute Genomics Platform"/>
            <consortium name="The Broad Institute Genome Sequencing Center for Infectious Disease"/>
            <person name="Wu L."/>
            <person name="Ma J."/>
        </authorList>
    </citation>
    <scope>NUCLEOTIDE SEQUENCE [LARGE SCALE GENOMIC DNA]</scope>
    <source>
        <strain evidence="5 6">JCM 11136</strain>
    </source>
</reference>
<dbReference type="PROSITE" id="PS51257">
    <property type="entry name" value="PROKAR_LIPOPROTEIN"/>
    <property type="match status" value="1"/>
</dbReference>